<evidence type="ECO:0000256" key="3">
    <source>
        <dbReference type="ARBA" id="ARBA00022676"/>
    </source>
</evidence>
<keyword evidence="3 8" id="KW-0328">Glycosyltransferase</keyword>
<dbReference type="UniPathway" id="UPA00070">
    <property type="reaction ID" value="UER00119"/>
</dbReference>
<dbReference type="InterPro" id="IPR000836">
    <property type="entry name" value="PRTase_dom"/>
</dbReference>
<protein>
    <recommendedName>
        <fullName evidence="2">orotate phosphoribosyltransferase</fullName>
        <ecNumber evidence="2">2.4.2.10</ecNumber>
    </recommendedName>
</protein>
<dbReference type="InterPro" id="IPR029057">
    <property type="entry name" value="PRTase-like"/>
</dbReference>
<accession>A0A3B1DDZ5</accession>
<dbReference type="InterPro" id="IPR004467">
    <property type="entry name" value="Or_phspho_trans_dom"/>
</dbReference>
<evidence type="ECO:0000256" key="6">
    <source>
        <dbReference type="ARBA" id="ARBA00022975"/>
    </source>
</evidence>
<dbReference type="NCBIfam" id="TIGR00336">
    <property type="entry name" value="pyrE"/>
    <property type="match status" value="1"/>
</dbReference>
<dbReference type="PANTHER" id="PTHR19278">
    <property type="entry name" value="OROTATE PHOSPHORIBOSYLTRANSFERASE"/>
    <property type="match status" value="1"/>
</dbReference>
<proteinExistence type="inferred from homology"/>
<keyword evidence="6" id="KW-0665">Pyrimidine biosynthesis</keyword>
<dbReference type="SUPFAM" id="SSF53271">
    <property type="entry name" value="PRTase-like"/>
    <property type="match status" value="1"/>
</dbReference>
<comment type="pathway">
    <text evidence="1">Pyrimidine metabolism; UMP biosynthesis via de novo pathway; UMP from orotate: step 1/2.</text>
</comment>
<dbReference type="FunFam" id="3.40.50.2020:FF:000029">
    <property type="entry name" value="Orotate phosphoribosyltransferase"/>
    <property type="match status" value="1"/>
</dbReference>
<evidence type="ECO:0000256" key="1">
    <source>
        <dbReference type="ARBA" id="ARBA00004889"/>
    </source>
</evidence>
<dbReference type="AlphaFoldDB" id="A0A3B1DDZ5"/>
<dbReference type="Gene3D" id="3.40.50.2020">
    <property type="match status" value="1"/>
</dbReference>
<evidence type="ECO:0000259" key="7">
    <source>
        <dbReference type="Pfam" id="PF00156"/>
    </source>
</evidence>
<reference evidence="8" key="1">
    <citation type="submission" date="2018-06" db="EMBL/GenBank/DDBJ databases">
        <authorList>
            <person name="Zhirakovskaya E."/>
        </authorList>
    </citation>
    <scope>NUCLEOTIDE SEQUENCE</scope>
</reference>
<dbReference type="EMBL" id="UOGF01000018">
    <property type="protein sequence ID" value="VAX26867.1"/>
    <property type="molecule type" value="Genomic_DNA"/>
</dbReference>
<evidence type="ECO:0000313" key="8">
    <source>
        <dbReference type="EMBL" id="VAX26867.1"/>
    </source>
</evidence>
<dbReference type="CDD" id="cd06223">
    <property type="entry name" value="PRTases_typeI"/>
    <property type="match status" value="1"/>
</dbReference>
<keyword evidence="4 8" id="KW-0808">Transferase</keyword>
<feature type="domain" description="Phosphoribosyltransferase" evidence="7">
    <location>
        <begin position="115"/>
        <end position="176"/>
    </location>
</feature>
<dbReference type="HAMAP" id="MF_01208">
    <property type="entry name" value="PyrE"/>
    <property type="match status" value="1"/>
</dbReference>
<organism evidence="8">
    <name type="scientific">hydrothermal vent metagenome</name>
    <dbReference type="NCBI Taxonomy" id="652676"/>
    <lineage>
        <taxon>unclassified sequences</taxon>
        <taxon>metagenomes</taxon>
        <taxon>ecological metagenomes</taxon>
    </lineage>
</organism>
<dbReference type="GO" id="GO:0044205">
    <property type="term" value="P:'de novo' UMP biosynthetic process"/>
    <property type="evidence" value="ECO:0007669"/>
    <property type="project" value="UniProtKB-UniPathway"/>
</dbReference>
<dbReference type="InterPro" id="IPR023031">
    <property type="entry name" value="OPRT"/>
</dbReference>
<evidence type="ECO:0000256" key="5">
    <source>
        <dbReference type="ARBA" id="ARBA00022842"/>
    </source>
</evidence>
<dbReference type="Pfam" id="PF00156">
    <property type="entry name" value="Pribosyltran"/>
    <property type="match status" value="1"/>
</dbReference>
<keyword evidence="5" id="KW-0460">Magnesium</keyword>
<evidence type="ECO:0000256" key="4">
    <source>
        <dbReference type="ARBA" id="ARBA00022679"/>
    </source>
</evidence>
<name>A0A3B1DDZ5_9ZZZZ</name>
<dbReference type="GO" id="GO:0004588">
    <property type="term" value="F:orotate phosphoribosyltransferase activity"/>
    <property type="evidence" value="ECO:0007669"/>
    <property type="project" value="UniProtKB-EC"/>
</dbReference>
<evidence type="ECO:0000256" key="2">
    <source>
        <dbReference type="ARBA" id="ARBA00011971"/>
    </source>
</evidence>
<dbReference type="GO" id="GO:0019856">
    <property type="term" value="P:pyrimidine nucleobase biosynthetic process"/>
    <property type="evidence" value="ECO:0007669"/>
    <property type="project" value="TreeGrafter"/>
</dbReference>
<dbReference type="PANTHER" id="PTHR19278:SF9">
    <property type="entry name" value="URIDINE 5'-MONOPHOSPHATE SYNTHASE"/>
    <property type="match status" value="1"/>
</dbReference>
<gene>
    <name evidence="8" type="ORF">MNBD_NITROSPIRAE01-821</name>
</gene>
<dbReference type="EC" id="2.4.2.10" evidence="2"/>
<sequence length="189" mass="20817">MTSETKNRRRLLDLLFKESFRYSADGSFQLTSGKKTPYYIDCKKVSLDAEGATLIGREIFEEIRSLPVEGVGGMTLGADPIATAVSVISFFEKRPIQAFIVRKTPKAHGSKRQIEGNLQEGAKVVVVEDVVTTGGSTLRTLEALEKAGYVVLKVIALVDRKEGGREAIEKTGVCFESLFTIDDFTRHIV</sequence>